<dbReference type="Proteomes" id="UP001054945">
    <property type="component" value="Unassembled WGS sequence"/>
</dbReference>
<evidence type="ECO:0000256" key="1">
    <source>
        <dbReference type="SAM" id="MobiDB-lite"/>
    </source>
</evidence>
<organism evidence="2 3">
    <name type="scientific">Caerostris extrusa</name>
    <name type="common">Bark spider</name>
    <name type="synonym">Caerostris bankana</name>
    <dbReference type="NCBI Taxonomy" id="172846"/>
    <lineage>
        <taxon>Eukaryota</taxon>
        <taxon>Metazoa</taxon>
        <taxon>Ecdysozoa</taxon>
        <taxon>Arthropoda</taxon>
        <taxon>Chelicerata</taxon>
        <taxon>Arachnida</taxon>
        <taxon>Araneae</taxon>
        <taxon>Araneomorphae</taxon>
        <taxon>Entelegynae</taxon>
        <taxon>Araneoidea</taxon>
        <taxon>Araneidae</taxon>
        <taxon>Caerostris</taxon>
    </lineage>
</organism>
<protein>
    <submittedName>
        <fullName evidence="2">Uncharacterized protein</fullName>
    </submittedName>
</protein>
<keyword evidence="3" id="KW-1185">Reference proteome</keyword>
<evidence type="ECO:0000313" key="2">
    <source>
        <dbReference type="EMBL" id="GIX97519.1"/>
    </source>
</evidence>
<proteinExistence type="predicted"/>
<accession>A0AAV4PLJ4</accession>
<reference evidence="2 3" key="1">
    <citation type="submission" date="2021-06" db="EMBL/GenBank/DDBJ databases">
        <title>Caerostris extrusa draft genome.</title>
        <authorList>
            <person name="Kono N."/>
            <person name="Arakawa K."/>
        </authorList>
    </citation>
    <scope>NUCLEOTIDE SEQUENCE [LARGE SCALE GENOMIC DNA]</scope>
</reference>
<sequence>MTRFPETHVWSSSVQSQEKKSPLEIVTTKQDQSSRVKAVGLERGIVPNSSASSDPGRPFKRTVRRCSDGLEGVLMKQKLS</sequence>
<evidence type="ECO:0000313" key="3">
    <source>
        <dbReference type="Proteomes" id="UP001054945"/>
    </source>
</evidence>
<feature type="region of interest" description="Disordered" evidence="1">
    <location>
        <begin position="1"/>
        <end position="31"/>
    </location>
</feature>
<gene>
    <name evidence="2" type="ORF">CEXT_714491</name>
</gene>
<dbReference type="AlphaFoldDB" id="A0AAV4PLJ4"/>
<comment type="caution">
    <text evidence="2">The sequence shown here is derived from an EMBL/GenBank/DDBJ whole genome shotgun (WGS) entry which is preliminary data.</text>
</comment>
<name>A0AAV4PLJ4_CAEEX</name>
<dbReference type="EMBL" id="BPLR01004793">
    <property type="protein sequence ID" value="GIX97519.1"/>
    <property type="molecule type" value="Genomic_DNA"/>
</dbReference>